<comment type="caution">
    <text evidence="3">The sequence shown here is derived from an EMBL/GenBank/DDBJ whole genome shotgun (WGS) entry which is preliminary data.</text>
</comment>
<dbReference type="Pfam" id="PF13098">
    <property type="entry name" value="Thioredoxin_2"/>
    <property type="match status" value="1"/>
</dbReference>
<evidence type="ECO:0000313" key="3">
    <source>
        <dbReference type="EMBL" id="KAA0920293.1"/>
    </source>
</evidence>
<evidence type="ECO:0000313" key="4">
    <source>
        <dbReference type="Proteomes" id="UP000325291"/>
    </source>
</evidence>
<evidence type="ECO:0000259" key="2">
    <source>
        <dbReference type="Pfam" id="PF13098"/>
    </source>
</evidence>
<dbReference type="EMBL" id="VINQ01000002">
    <property type="protein sequence ID" value="KAA0920293.1"/>
    <property type="molecule type" value="Genomic_DNA"/>
</dbReference>
<protein>
    <submittedName>
        <fullName evidence="3">Thioredoxin</fullName>
    </submittedName>
</protein>
<dbReference type="InterPro" id="IPR006311">
    <property type="entry name" value="TAT_signal"/>
</dbReference>
<feature type="signal peptide" evidence="1">
    <location>
        <begin position="1"/>
        <end position="22"/>
    </location>
</feature>
<accession>A0A5A9ZSJ9</accession>
<dbReference type="Proteomes" id="UP000325291">
    <property type="component" value="Unassembled WGS sequence"/>
</dbReference>
<dbReference type="InterPro" id="IPR012336">
    <property type="entry name" value="Thioredoxin-like_fold"/>
</dbReference>
<keyword evidence="4" id="KW-1185">Reference proteome</keyword>
<dbReference type="AlphaFoldDB" id="A0A5A9ZSJ9"/>
<dbReference type="PROSITE" id="PS51318">
    <property type="entry name" value="TAT"/>
    <property type="match status" value="1"/>
</dbReference>
<dbReference type="InterPro" id="IPR036249">
    <property type="entry name" value="Thioredoxin-like_sf"/>
</dbReference>
<sequence>MLTRRNLFLSAAAGAAAGPLWAAGTNDPAAAPVELGDDGLHKQPWFLDSFLELGDDLQMAAESGRNLMVLWEQNGCPYCRELHHVNFQRPEIVDYIEAHYDVIQLDMFGAREVLGFDGQALEERRLAEKWFVNFTPTTILFHRDNAGAGSLRAAETFRLPGYLKPFHYLSALEYVETGDFRNQPFQRHLQDKFERLREQGIDPDVW</sequence>
<reference evidence="3 4" key="1">
    <citation type="submission" date="2019-07" db="EMBL/GenBank/DDBJ databases">
        <title>Aquicoccus porphyridii gen. nov., sp. nov., isolated from a small marine red alga, Porphyridium marinum.</title>
        <authorList>
            <person name="Liu L."/>
        </authorList>
    </citation>
    <scope>NUCLEOTIDE SEQUENCE [LARGE SCALE GENOMIC DNA]</scope>
    <source>
        <strain evidence="3 4">L1 8-17</strain>
    </source>
</reference>
<dbReference type="InterPro" id="IPR041737">
    <property type="entry name" value="SoxW"/>
</dbReference>
<organism evidence="3 4">
    <name type="scientific">Aquicoccus porphyridii</name>
    <dbReference type="NCBI Taxonomy" id="1852029"/>
    <lineage>
        <taxon>Bacteria</taxon>
        <taxon>Pseudomonadati</taxon>
        <taxon>Pseudomonadota</taxon>
        <taxon>Alphaproteobacteria</taxon>
        <taxon>Rhodobacterales</taxon>
        <taxon>Paracoccaceae</taxon>
        <taxon>Aquicoccus</taxon>
    </lineage>
</organism>
<dbReference type="CDD" id="cd02951">
    <property type="entry name" value="SoxW"/>
    <property type="match status" value="1"/>
</dbReference>
<feature type="domain" description="Thioredoxin-like fold" evidence="2">
    <location>
        <begin position="60"/>
        <end position="165"/>
    </location>
</feature>
<gene>
    <name evidence="3" type="ORF">FLO80_04055</name>
</gene>
<dbReference type="Gene3D" id="3.40.30.10">
    <property type="entry name" value="Glutaredoxin"/>
    <property type="match status" value="1"/>
</dbReference>
<dbReference type="RefSeq" id="WP_111363644.1">
    <property type="nucleotide sequence ID" value="NZ_VINQ01000002.1"/>
</dbReference>
<name>A0A5A9ZSJ9_9RHOB</name>
<keyword evidence="1" id="KW-0732">Signal</keyword>
<proteinExistence type="predicted"/>
<dbReference type="SUPFAM" id="SSF52833">
    <property type="entry name" value="Thioredoxin-like"/>
    <property type="match status" value="1"/>
</dbReference>
<evidence type="ECO:0000256" key="1">
    <source>
        <dbReference type="SAM" id="SignalP"/>
    </source>
</evidence>
<feature type="chain" id="PRO_5022788751" evidence="1">
    <location>
        <begin position="23"/>
        <end position="206"/>
    </location>
</feature>